<proteinExistence type="inferred from homology"/>
<sequence length="588" mass="66372">MNLLTGAMGSLLPKLGELLKEEYKLQKRVKKDVASLSNEMMSMHAALHKVAGVPLEQLDEQVKLWVSDVRDLSYHMEDVVDRFLVRVEGFEPAANSAGLKLLVNKISTLFTKGKTRRRIADAIKDIKEKMQDVAARRDRYRVDGLVVNVAATTTLNPRLSALYNKVTDLVCIDEPRDELIKRLTDEKNPTEVVSIVGFGGLGKTTLAEAVYDSLKSQFQCAAFVSLSQNPVITRILKKMLHQLDQQKYVHINEASWDETQLIDEIRMFLSNKRYLIVIDDIWKIQSWQIIKCALNENSCANRIIITTTPDFDIATKVGGSFKLDPLTLQSSQLLFYGRIFGSKGKCPEQLAKVSLGILKKCGGIPFAIITVSSLLDQPSKMVNPREWNEVCDSIGSGHGNSPDVETMRKILALSYYNLPFHLRTCLLYLSIYPEDHEIHRDDLIWKWITEGFIQHQIKDGSLFDVGHSYFTELVNKGMIQPCIDFKGCHLHDMVLELICCLSNQENFVTVLDQNEDIMSSERNVRRLSLQSKKEDHQTSSLSSMSLSQVRSITIFEPATNLMPPLPSFDVLRVLDLSGCHLGESSHSP</sequence>
<dbReference type="PANTHER" id="PTHR19338">
    <property type="entry name" value="TRANSLOCASE OF INNER MITOCHONDRIAL MEMBRANE 13 HOMOLOG"/>
    <property type="match status" value="1"/>
</dbReference>
<dbReference type="EnsemblPlants" id="TraesCS3D02G460000.1">
    <property type="protein sequence ID" value="TraesCS3D02G460000.1"/>
    <property type="gene ID" value="TraesCS3D02G460000"/>
</dbReference>
<dbReference type="Gramene" id="TraesCS3D02G460000.1">
    <property type="protein sequence ID" value="TraesCS3D02G460000.1"/>
    <property type="gene ID" value="TraesCS3D02G460000"/>
</dbReference>
<keyword evidence="10" id="KW-1185">Reference proteome</keyword>
<dbReference type="Pfam" id="PF18052">
    <property type="entry name" value="Rx_N"/>
    <property type="match status" value="1"/>
</dbReference>
<dbReference type="GO" id="GO:0042742">
    <property type="term" value="P:defense response to bacterium"/>
    <property type="evidence" value="ECO:0007669"/>
    <property type="project" value="UniProtKB-ARBA"/>
</dbReference>
<evidence type="ECO:0000256" key="3">
    <source>
        <dbReference type="ARBA" id="ARBA00022737"/>
    </source>
</evidence>
<keyword evidence="5" id="KW-0611">Plant defense</keyword>
<evidence type="ECO:0000313" key="10">
    <source>
        <dbReference type="Proteomes" id="UP000019116"/>
    </source>
</evidence>
<evidence type="ECO:0000256" key="2">
    <source>
        <dbReference type="ARBA" id="ARBA00022614"/>
    </source>
</evidence>
<reference evidence="9" key="2">
    <citation type="submission" date="2018-10" db="UniProtKB">
        <authorList>
            <consortium name="EnsemblPlants"/>
        </authorList>
    </citation>
    <scope>IDENTIFICATION</scope>
</reference>
<dbReference type="PRINTS" id="PR00364">
    <property type="entry name" value="DISEASERSIST"/>
</dbReference>
<dbReference type="Gramene" id="TraesRN3D0101058100.1">
    <property type="protein sequence ID" value="TraesRN3D0101058100.1"/>
    <property type="gene ID" value="TraesRN3D0101058100"/>
</dbReference>
<evidence type="ECO:0000259" key="8">
    <source>
        <dbReference type="Pfam" id="PF23559"/>
    </source>
</evidence>
<dbReference type="InterPro" id="IPR002182">
    <property type="entry name" value="NB-ARC"/>
</dbReference>
<dbReference type="InterPro" id="IPR036388">
    <property type="entry name" value="WH-like_DNA-bd_sf"/>
</dbReference>
<dbReference type="InterPro" id="IPR027417">
    <property type="entry name" value="P-loop_NTPase"/>
</dbReference>
<dbReference type="SUPFAM" id="SSF52540">
    <property type="entry name" value="P-loop containing nucleoside triphosphate hydrolases"/>
    <property type="match status" value="1"/>
</dbReference>
<evidence type="ECO:0008006" key="11">
    <source>
        <dbReference type="Google" id="ProtNLM"/>
    </source>
</evidence>
<evidence type="ECO:0000256" key="1">
    <source>
        <dbReference type="ARBA" id="ARBA00008894"/>
    </source>
</evidence>
<dbReference type="Gene3D" id="1.10.8.430">
    <property type="entry name" value="Helical domain of apoptotic protease-activating factors"/>
    <property type="match status" value="1"/>
</dbReference>
<dbReference type="OMA" id="INIRVEY"/>
<dbReference type="InterPro" id="IPR038005">
    <property type="entry name" value="RX-like_CC"/>
</dbReference>
<evidence type="ECO:0000256" key="4">
    <source>
        <dbReference type="ARBA" id="ARBA00022741"/>
    </source>
</evidence>
<feature type="domain" description="NB-ARC" evidence="6">
    <location>
        <begin position="175"/>
        <end position="322"/>
    </location>
</feature>
<dbReference type="GO" id="GO:0002758">
    <property type="term" value="P:innate immune response-activating signaling pathway"/>
    <property type="evidence" value="ECO:0007669"/>
    <property type="project" value="UniProtKB-ARBA"/>
</dbReference>
<accession>A0A3B6H4X2</accession>
<dbReference type="Gene3D" id="1.10.10.10">
    <property type="entry name" value="Winged helix-like DNA-binding domain superfamily/Winged helix DNA-binding domain"/>
    <property type="match status" value="1"/>
</dbReference>
<dbReference type="Gene3D" id="1.20.5.4130">
    <property type="match status" value="1"/>
</dbReference>
<dbReference type="FunFam" id="1.10.10.10:FF:000322">
    <property type="entry name" value="Probable disease resistance protein At1g63360"/>
    <property type="match status" value="1"/>
</dbReference>
<keyword evidence="4" id="KW-0547">Nucleotide-binding</keyword>
<dbReference type="STRING" id="4565.A0A3B6H4X2"/>
<dbReference type="SMR" id="A0A3B6H4X2"/>
<dbReference type="Pfam" id="PF00931">
    <property type="entry name" value="NB-ARC"/>
    <property type="match status" value="1"/>
</dbReference>
<protein>
    <recommendedName>
        <fullName evidence="11">AAA+ ATPase domain-containing protein</fullName>
    </recommendedName>
</protein>
<dbReference type="InterPro" id="IPR058922">
    <property type="entry name" value="WHD_DRP"/>
</dbReference>
<dbReference type="Proteomes" id="UP000019116">
    <property type="component" value="Chromosome 3D"/>
</dbReference>
<dbReference type="GO" id="GO:0009626">
    <property type="term" value="P:plant-type hypersensitive response"/>
    <property type="evidence" value="ECO:0007669"/>
    <property type="project" value="UniProtKB-ARBA"/>
</dbReference>
<evidence type="ECO:0000259" key="6">
    <source>
        <dbReference type="Pfam" id="PF00931"/>
    </source>
</evidence>
<dbReference type="OrthoDB" id="682957at2759"/>
<dbReference type="PANTHER" id="PTHR19338:SF16">
    <property type="entry name" value="AAA+ ATPASE DOMAIN-CONTAINING PROTEIN"/>
    <property type="match status" value="1"/>
</dbReference>
<dbReference type="AlphaFoldDB" id="A0A3B6H4X2"/>
<evidence type="ECO:0000259" key="7">
    <source>
        <dbReference type="Pfam" id="PF18052"/>
    </source>
</evidence>
<dbReference type="InterPro" id="IPR041118">
    <property type="entry name" value="Rx_N"/>
</dbReference>
<dbReference type="GO" id="GO:0043531">
    <property type="term" value="F:ADP binding"/>
    <property type="evidence" value="ECO:0007669"/>
    <property type="project" value="InterPro"/>
</dbReference>
<dbReference type="CDD" id="cd14798">
    <property type="entry name" value="RX-CC_like"/>
    <property type="match status" value="1"/>
</dbReference>
<dbReference type="Gene3D" id="3.40.50.300">
    <property type="entry name" value="P-loop containing nucleotide triphosphate hydrolases"/>
    <property type="match status" value="1"/>
</dbReference>
<feature type="domain" description="Disease resistance protein winged helix" evidence="8">
    <location>
        <begin position="431"/>
        <end position="498"/>
    </location>
</feature>
<dbReference type="Gramene" id="TraesCS3D03G1013200.1">
    <property type="protein sequence ID" value="TraesCS3D03G1013200.1.CDS"/>
    <property type="gene ID" value="TraesCS3D03G1013200"/>
</dbReference>
<keyword evidence="2" id="KW-0433">Leucine-rich repeat</keyword>
<keyword evidence="3" id="KW-0677">Repeat</keyword>
<comment type="similarity">
    <text evidence="1">Belongs to the disease resistance NB-LRR family.</text>
</comment>
<reference evidence="9" key="1">
    <citation type="submission" date="2018-08" db="EMBL/GenBank/DDBJ databases">
        <authorList>
            <person name="Rossello M."/>
        </authorList>
    </citation>
    <scope>NUCLEOTIDE SEQUENCE [LARGE SCALE GENOMIC DNA]</scope>
    <source>
        <strain evidence="9">cv. Chinese Spring</strain>
    </source>
</reference>
<organism evidence="9">
    <name type="scientific">Triticum aestivum</name>
    <name type="common">Wheat</name>
    <dbReference type="NCBI Taxonomy" id="4565"/>
    <lineage>
        <taxon>Eukaryota</taxon>
        <taxon>Viridiplantae</taxon>
        <taxon>Streptophyta</taxon>
        <taxon>Embryophyta</taxon>
        <taxon>Tracheophyta</taxon>
        <taxon>Spermatophyta</taxon>
        <taxon>Magnoliopsida</taxon>
        <taxon>Liliopsida</taxon>
        <taxon>Poales</taxon>
        <taxon>Poaceae</taxon>
        <taxon>BOP clade</taxon>
        <taxon>Pooideae</taxon>
        <taxon>Triticodae</taxon>
        <taxon>Triticeae</taxon>
        <taxon>Triticinae</taxon>
        <taxon>Triticum</taxon>
    </lineage>
</organism>
<evidence type="ECO:0000256" key="5">
    <source>
        <dbReference type="ARBA" id="ARBA00022821"/>
    </source>
</evidence>
<feature type="domain" description="Disease resistance N-terminal" evidence="7">
    <location>
        <begin position="7"/>
        <end position="89"/>
    </location>
</feature>
<name>A0A3B6H4X2_WHEAT</name>
<dbReference type="InterPro" id="IPR042197">
    <property type="entry name" value="Apaf_helical"/>
</dbReference>
<dbReference type="Pfam" id="PF23559">
    <property type="entry name" value="WHD_DRP"/>
    <property type="match status" value="1"/>
</dbReference>
<evidence type="ECO:0000313" key="9">
    <source>
        <dbReference type="EnsemblPlants" id="TraesCS3D02G460000.1"/>
    </source>
</evidence>